<dbReference type="OMA" id="MESECII"/>
<feature type="region of interest" description="Disordered" evidence="1">
    <location>
        <begin position="1"/>
        <end position="33"/>
    </location>
</feature>
<feature type="compositionally biased region" description="Gly residues" evidence="1">
    <location>
        <begin position="338"/>
        <end position="368"/>
    </location>
</feature>
<dbReference type="eggNOG" id="KOG1675">
    <property type="taxonomic scope" value="Eukaryota"/>
</dbReference>
<dbReference type="CDD" id="cd20540">
    <property type="entry name" value="CYCLIN_CCNY_like"/>
    <property type="match status" value="1"/>
</dbReference>
<dbReference type="PANTHER" id="PTHR14248">
    <property type="entry name" value="CYCLIN Y, ISOFORM A"/>
    <property type="match status" value="1"/>
</dbReference>
<dbReference type="CDD" id="cd00201">
    <property type="entry name" value="WW"/>
    <property type="match status" value="1"/>
</dbReference>
<dbReference type="SUPFAM" id="SSF51045">
    <property type="entry name" value="WW domain"/>
    <property type="match status" value="1"/>
</dbReference>
<dbReference type="AlphaFoldDB" id="D8LI84"/>
<dbReference type="InterPro" id="IPR013922">
    <property type="entry name" value="Cyclin_PHO80-like"/>
</dbReference>
<feature type="domain" description="WW" evidence="2">
    <location>
        <begin position="38"/>
        <end position="66"/>
    </location>
</feature>
<name>D8LI84_ECTSI</name>
<gene>
    <name evidence="3" type="ORF">Esi_0206_0032</name>
</gene>
<dbReference type="PROSITE" id="PS50020">
    <property type="entry name" value="WW_DOMAIN_2"/>
    <property type="match status" value="1"/>
</dbReference>
<evidence type="ECO:0000256" key="1">
    <source>
        <dbReference type="SAM" id="MobiDB-lite"/>
    </source>
</evidence>
<accession>D8LI84</accession>
<keyword evidence="4" id="KW-1185">Reference proteome</keyword>
<dbReference type="InParanoid" id="D8LI84"/>
<dbReference type="Pfam" id="PF08613">
    <property type="entry name" value="Cyclin"/>
    <property type="match status" value="1"/>
</dbReference>
<feature type="region of interest" description="Disordered" evidence="1">
    <location>
        <begin position="331"/>
        <end position="368"/>
    </location>
</feature>
<dbReference type="EMBL" id="FN649742">
    <property type="protein sequence ID" value="CBN75906.1"/>
    <property type="molecule type" value="Genomic_DNA"/>
</dbReference>
<feature type="compositionally biased region" description="Low complexity" evidence="1">
    <location>
        <begin position="600"/>
        <end position="618"/>
    </location>
</feature>
<dbReference type="InterPro" id="IPR036915">
    <property type="entry name" value="Cyclin-like_sf"/>
</dbReference>
<feature type="compositionally biased region" description="Acidic residues" evidence="1">
    <location>
        <begin position="11"/>
        <end position="29"/>
    </location>
</feature>
<dbReference type="GO" id="GO:0019901">
    <property type="term" value="F:protein kinase binding"/>
    <property type="evidence" value="ECO:0007669"/>
    <property type="project" value="InterPro"/>
</dbReference>
<evidence type="ECO:0000313" key="4">
    <source>
        <dbReference type="Proteomes" id="UP000002630"/>
    </source>
</evidence>
<evidence type="ECO:0000259" key="2">
    <source>
        <dbReference type="PROSITE" id="PS50020"/>
    </source>
</evidence>
<evidence type="ECO:0000313" key="3">
    <source>
        <dbReference type="EMBL" id="CBN75906.1"/>
    </source>
</evidence>
<dbReference type="OrthoDB" id="10250320at2759"/>
<organism evidence="3 4">
    <name type="scientific">Ectocarpus siliculosus</name>
    <name type="common">Brown alga</name>
    <name type="synonym">Conferva siliculosa</name>
    <dbReference type="NCBI Taxonomy" id="2880"/>
    <lineage>
        <taxon>Eukaryota</taxon>
        <taxon>Sar</taxon>
        <taxon>Stramenopiles</taxon>
        <taxon>Ochrophyta</taxon>
        <taxon>PX clade</taxon>
        <taxon>Phaeophyceae</taxon>
        <taxon>Ectocarpales</taxon>
        <taxon>Ectocarpaceae</taxon>
        <taxon>Ectocarpus</taxon>
    </lineage>
</organism>
<dbReference type="STRING" id="2880.D8LI84"/>
<dbReference type="EMBL" id="FN648383">
    <property type="protein sequence ID" value="CBN75906.1"/>
    <property type="molecule type" value="Genomic_DNA"/>
</dbReference>
<feature type="region of interest" description="Disordered" evidence="1">
    <location>
        <begin position="597"/>
        <end position="618"/>
    </location>
</feature>
<reference evidence="3 4" key="1">
    <citation type="journal article" date="2010" name="Nature">
        <title>The Ectocarpus genome and the independent evolution of multicellularity in brown algae.</title>
        <authorList>
            <person name="Cock J.M."/>
            <person name="Sterck L."/>
            <person name="Rouze P."/>
            <person name="Scornet D."/>
            <person name="Allen A.E."/>
            <person name="Amoutzias G."/>
            <person name="Anthouard V."/>
            <person name="Artiguenave F."/>
            <person name="Aury J.M."/>
            <person name="Badger J.H."/>
            <person name="Beszteri B."/>
            <person name="Billiau K."/>
            <person name="Bonnet E."/>
            <person name="Bothwell J.H."/>
            <person name="Bowler C."/>
            <person name="Boyen C."/>
            <person name="Brownlee C."/>
            <person name="Carrano C.J."/>
            <person name="Charrier B."/>
            <person name="Cho G.Y."/>
            <person name="Coelho S.M."/>
            <person name="Collen J."/>
            <person name="Corre E."/>
            <person name="Da Silva C."/>
            <person name="Delage L."/>
            <person name="Delaroque N."/>
            <person name="Dittami S.M."/>
            <person name="Doulbeau S."/>
            <person name="Elias M."/>
            <person name="Farnham G."/>
            <person name="Gachon C.M."/>
            <person name="Gschloessl B."/>
            <person name="Heesch S."/>
            <person name="Jabbari K."/>
            <person name="Jubin C."/>
            <person name="Kawai H."/>
            <person name="Kimura K."/>
            <person name="Kloareg B."/>
            <person name="Kupper F.C."/>
            <person name="Lang D."/>
            <person name="Le Bail A."/>
            <person name="Leblanc C."/>
            <person name="Lerouge P."/>
            <person name="Lohr M."/>
            <person name="Lopez P.J."/>
            <person name="Martens C."/>
            <person name="Maumus F."/>
            <person name="Michel G."/>
            <person name="Miranda-Saavedra D."/>
            <person name="Morales J."/>
            <person name="Moreau H."/>
            <person name="Motomura T."/>
            <person name="Nagasato C."/>
            <person name="Napoli C.A."/>
            <person name="Nelson D.R."/>
            <person name="Nyvall-Collen P."/>
            <person name="Peters A.F."/>
            <person name="Pommier C."/>
            <person name="Potin P."/>
            <person name="Poulain J."/>
            <person name="Quesneville H."/>
            <person name="Read B."/>
            <person name="Rensing S.A."/>
            <person name="Ritter A."/>
            <person name="Rousvoal S."/>
            <person name="Samanta M."/>
            <person name="Samson G."/>
            <person name="Schroeder D.C."/>
            <person name="Segurens B."/>
            <person name="Strittmatter M."/>
            <person name="Tonon T."/>
            <person name="Tregear J.W."/>
            <person name="Valentin K."/>
            <person name="von Dassow P."/>
            <person name="Yamagishi T."/>
            <person name="Van de Peer Y."/>
            <person name="Wincker P."/>
        </authorList>
    </citation>
    <scope>NUCLEOTIDE SEQUENCE [LARGE SCALE GENOMIC DNA]</scope>
    <source>
        <strain evidence="4">Ec32 / CCAP1310/4</strain>
    </source>
</reference>
<feature type="region of interest" description="Disordered" evidence="1">
    <location>
        <begin position="129"/>
        <end position="208"/>
    </location>
</feature>
<proteinExistence type="predicted"/>
<dbReference type="Pfam" id="PF00397">
    <property type="entry name" value="WW"/>
    <property type="match status" value="1"/>
</dbReference>
<dbReference type="Gene3D" id="2.20.70.10">
    <property type="match status" value="1"/>
</dbReference>
<dbReference type="SUPFAM" id="SSF47954">
    <property type="entry name" value="Cyclin-like"/>
    <property type="match status" value="1"/>
</dbReference>
<feature type="compositionally biased region" description="Low complexity" evidence="1">
    <location>
        <begin position="162"/>
        <end position="173"/>
    </location>
</feature>
<sequence>MRRTMLSMESLQEEEEEEDDDDEAEEDEWEREKDAAMWRSVLDEASQKTYYYHIISRESVWDKPLALCSARERADVARRNDQQRSFFAEMEGNIRTKIGQGLLFGGATPPSMPSTPAGGKFAISMVAGGGTEEEDPSAQQRLRRNSGDRLCRTISTMDGRVSSSSTGASAATSCNPGGGSGGPDLPRRSHRRQLSSGSGGSSSGSISAAGELAGADEFPAGGSGAGRGSGVYRYDDAGACVRAGAGLEAARLAEHGGDGHFTEGAGAGAGVGAAAAVRNHRHSLPPSIVRRNSTSTIYLAAHDTLSDPDLDATIRCVCAVLRAHMIAALADGREDDGGGGTGTGTGGGGGGGGDGGGGGSSVSREGGGVWVGERRDCWRGVNVKVFDDPMEEGSHAPAAVPEGGGGREADEAAGEAVVVPPLRDITAFYRDLYHRTCLKFDSIVLSLIYMERLMKETKGAIRPQPWNWKSLIISALVLSSKVWDDNSMWNRDFSEVFPSFSLGRLNQLEVAVLGVLRFNVKVLSSEYAKYYFHLRAMCVRGGLSDSHAPIHPLDMEGIKELEAMSLHSANDAKLLRKVAKSGYAFTDKHGPSLSLEQVVSSSSGSNRNTATNNSRRLR</sequence>
<protein>
    <recommendedName>
        <fullName evidence="2">WW domain-containing protein</fullName>
    </recommendedName>
</protein>
<dbReference type="Gene3D" id="1.10.472.10">
    <property type="entry name" value="Cyclin-like"/>
    <property type="match status" value="1"/>
</dbReference>
<dbReference type="InterPro" id="IPR036020">
    <property type="entry name" value="WW_dom_sf"/>
</dbReference>
<dbReference type="Proteomes" id="UP000002630">
    <property type="component" value="Linkage Group LG17"/>
</dbReference>
<dbReference type="InterPro" id="IPR001202">
    <property type="entry name" value="WW_dom"/>
</dbReference>